<dbReference type="InterPro" id="IPR004843">
    <property type="entry name" value="Calcineurin-like_PHP"/>
</dbReference>
<dbReference type="Proteomes" id="UP000281553">
    <property type="component" value="Unassembled WGS sequence"/>
</dbReference>
<feature type="domain" description="DUF155" evidence="2">
    <location>
        <begin position="456"/>
        <end position="572"/>
    </location>
</feature>
<evidence type="ECO:0000259" key="2">
    <source>
        <dbReference type="Pfam" id="PF02582"/>
    </source>
</evidence>
<dbReference type="InterPro" id="IPR003734">
    <property type="entry name" value="DUF155"/>
</dbReference>
<dbReference type="EMBL" id="UYRU01042727">
    <property type="protein sequence ID" value="VDK77437.1"/>
    <property type="molecule type" value="Genomic_DNA"/>
</dbReference>
<dbReference type="Gene3D" id="3.60.21.10">
    <property type="match status" value="1"/>
</dbReference>
<feature type="domain" description="DUF155" evidence="2">
    <location>
        <begin position="579"/>
        <end position="626"/>
    </location>
</feature>
<dbReference type="Pfam" id="PF00149">
    <property type="entry name" value="Metallophos"/>
    <property type="match status" value="1"/>
</dbReference>
<dbReference type="InterPro" id="IPR051918">
    <property type="entry name" value="STPP_CPPED1"/>
</dbReference>
<keyword evidence="4" id="KW-1185">Reference proteome</keyword>
<dbReference type="PANTHER" id="PTHR43143">
    <property type="entry name" value="METALLOPHOSPHOESTERASE, CALCINEURIN SUPERFAMILY"/>
    <property type="match status" value="1"/>
</dbReference>
<accession>A0A3P6SXK3</accession>
<evidence type="ECO:0008006" key="5">
    <source>
        <dbReference type="Google" id="ProtNLM"/>
    </source>
</evidence>
<dbReference type="OrthoDB" id="45007at2759"/>
<proteinExistence type="predicted"/>
<feature type="domain" description="Calcineurin-like phosphoesterase" evidence="1">
    <location>
        <begin position="74"/>
        <end position="243"/>
    </location>
</feature>
<sequence>MLNLRSCAPLLRATNHRLPDFTSSGDGDFFFVQLADPQLGLLERYIEKRDPPFHWDRELVLAKRAVLAINNLVPKPKFVMVCGDLIDAQPGNPDRPTQAADLMKIFEGLHPDIRIMVLPGNHDVGDRPSASDLEDYRSLWGDDYFSFSYEKCKFIVVNSQLYWDSSNCPSEAALQDAWLRNELSASENKLADHTIVFQHIPCFTGDPDEKDDYFNLPKENRLKLLHLYHDAGVRFVFSGHLHYNGGGPWTPSDGAPPLQVVSSSAVGVQLGHDSPGLRVVHVSPKHGLAHKYFTFDELESGGPNSNHEFYSLSMVLILYECLSSSFIFSELQNLCVRRFVMLCEQACCLSALLNQYNWQGSRVCYSLNYWQTCEDKTHPSFGPCTFEVKSDSDFKRDSEFRVAAYGISQMIEIAKLTPADLMASNYHNINLPPDVSSEVRFFSRPALSDPTSRRDILVFRSGVCVFWNAPDAECRQMLDRIRKYCDAPVSSQLIEWEELRYFLTAGDTFLDGEDICLHHSPSVNIQQPDAAPEVPIADNLVFEKLAFSDALASSVKLALLETSFDSVALQMQPWLEVRDLLIFMHLLNVSTNITETPDFYWDRPEVEKLFQQLKSALSIQSRTKVIFEFHRLYEKWQLKKCTTSSAEV</sequence>
<dbReference type="InterPro" id="IPR029052">
    <property type="entry name" value="Metallo-depent_PP-like"/>
</dbReference>
<dbReference type="AlphaFoldDB" id="A0A3P6SXK3"/>
<reference evidence="3 4" key="1">
    <citation type="submission" date="2018-11" db="EMBL/GenBank/DDBJ databases">
        <authorList>
            <consortium name="Pathogen Informatics"/>
        </authorList>
    </citation>
    <scope>NUCLEOTIDE SEQUENCE [LARGE SCALE GENOMIC DNA]</scope>
</reference>
<dbReference type="Pfam" id="PF02582">
    <property type="entry name" value="DUF155"/>
    <property type="match status" value="2"/>
</dbReference>
<dbReference type="SUPFAM" id="SSF56300">
    <property type="entry name" value="Metallo-dependent phosphatases"/>
    <property type="match status" value="1"/>
</dbReference>
<dbReference type="GO" id="GO:0016787">
    <property type="term" value="F:hydrolase activity"/>
    <property type="evidence" value="ECO:0007669"/>
    <property type="project" value="InterPro"/>
</dbReference>
<protein>
    <recommendedName>
        <fullName evidence="5">Calcineurin-like phosphoesterase domain-containing protein</fullName>
    </recommendedName>
</protein>
<organism evidence="3 4">
    <name type="scientific">Dibothriocephalus latus</name>
    <name type="common">Fish tapeworm</name>
    <name type="synonym">Diphyllobothrium latum</name>
    <dbReference type="NCBI Taxonomy" id="60516"/>
    <lineage>
        <taxon>Eukaryota</taxon>
        <taxon>Metazoa</taxon>
        <taxon>Spiralia</taxon>
        <taxon>Lophotrochozoa</taxon>
        <taxon>Platyhelminthes</taxon>
        <taxon>Cestoda</taxon>
        <taxon>Eucestoda</taxon>
        <taxon>Diphyllobothriidea</taxon>
        <taxon>Diphyllobothriidae</taxon>
        <taxon>Dibothriocephalus</taxon>
    </lineage>
</organism>
<evidence type="ECO:0000313" key="4">
    <source>
        <dbReference type="Proteomes" id="UP000281553"/>
    </source>
</evidence>
<evidence type="ECO:0000259" key="1">
    <source>
        <dbReference type="Pfam" id="PF00149"/>
    </source>
</evidence>
<evidence type="ECO:0000313" key="3">
    <source>
        <dbReference type="EMBL" id="VDK77437.1"/>
    </source>
</evidence>
<gene>
    <name evidence="3" type="ORF">DILT_LOCUS2856</name>
</gene>
<name>A0A3P6SXK3_DIBLA</name>
<dbReference type="PANTHER" id="PTHR43143:SF1">
    <property type="entry name" value="SERINE_THREONINE-PROTEIN PHOSPHATASE CPPED1"/>
    <property type="match status" value="1"/>
</dbReference>